<proteinExistence type="predicted"/>
<feature type="region of interest" description="Disordered" evidence="1">
    <location>
        <begin position="45"/>
        <end position="92"/>
    </location>
</feature>
<comment type="caution">
    <text evidence="2">The sequence shown here is derived from an EMBL/GenBank/DDBJ whole genome shotgun (WGS) entry which is preliminary data.</text>
</comment>
<dbReference type="EMBL" id="MCFA01000005">
    <property type="protein sequence ID" value="ORY18833.1"/>
    <property type="molecule type" value="Genomic_DNA"/>
</dbReference>
<evidence type="ECO:0000313" key="2">
    <source>
        <dbReference type="EMBL" id="ORY18833.1"/>
    </source>
</evidence>
<gene>
    <name evidence="2" type="ORF">BCR34DRAFT_650877</name>
</gene>
<name>A0A1Y2A8I5_9PLEO</name>
<feature type="compositionally biased region" description="Polar residues" evidence="1">
    <location>
        <begin position="47"/>
        <end position="57"/>
    </location>
</feature>
<accession>A0A1Y2A8I5</accession>
<dbReference type="AlphaFoldDB" id="A0A1Y2A8I5"/>
<evidence type="ECO:0000256" key="1">
    <source>
        <dbReference type="SAM" id="MobiDB-lite"/>
    </source>
</evidence>
<organism evidence="2 3">
    <name type="scientific">Clohesyomyces aquaticus</name>
    <dbReference type="NCBI Taxonomy" id="1231657"/>
    <lineage>
        <taxon>Eukaryota</taxon>
        <taxon>Fungi</taxon>
        <taxon>Dikarya</taxon>
        <taxon>Ascomycota</taxon>
        <taxon>Pezizomycotina</taxon>
        <taxon>Dothideomycetes</taxon>
        <taxon>Pleosporomycetidae</taxon>
        <taxon>Pleosporales</taxon>
        <taxon>Lindgomycetaceae</taxon>
        <taxon>Clohesyomyces</taxon>
    </lineage>
</organism>
<dbReference type="Proteomes" id="UP000193144">
    <property type="component" value="Unassembled WGS sequence"/>
</dbReference>
<reference evidence="2 3" key="1">
    <citation type="submission" date="2016-07" db="EMBL/GenBank/DDBJ databases">
        <title>Pervasive Adenine N6-methylation of Active Genes in Fungi.</title>
        <authorList>
            <consortium name="DOE Joint Genome Institute"/>
            <person name="Mondo S.J."/>
            <person name="Dannebaum R.O."/>
            <person name="Kuo R.C."/>
            <person name="Labutti K."/>
            <person name="Haridas S."/>
            <person name="Kuo A."/>
            <person name="Salamov A."/>
            <person name="Ahrendt S.R."/>
            <person name="Lipzen A."/>
            <person name="Sullivan W."/>
            <person name="Andreopoulos W.B."/>
            <person name="Clum A."/>
            <person name="Lindquist E."/>
            <person name="Daum C."/>
            <person name="Ramamoorthy G.K."/>
            <person name="Gryganskyi A."/>
            <person name="Culley D."/>
            <person name="Magnuson J.K."/>
            <person name="James T.Y."/>
            <person name="O'Malley M.A."/>
            <person name="Stajich J.E."/>
            <person name="Spatafora J.W."/>
            <person name="Visel A."/>
            <person name="Grigoriev I.V."/>
        </authorList>
    </citation>
    <scope>NUCLEOTIDE SEQUENCE [LARGE SCALE GENOMIC DNA]</scope>
    <source>
        <strain evidence="2 3">CBS 115471</strain>
    </source>
</reference>
<keyword evidence="3" id="KW-1185">Reference proteome</keyword>
<protein>
    <submittedName>
        <fullName evidence="2">Uncharacterized protein</fullName>
    </submittedName>
</protein>
<sequence length="158" mass="18027">MKSAKTRYTGKYTTSFGYRLHASRPRHQASHRNPPILLRMPQILHSGPQQPRHTSLPEQRKPNRSMQDLRIRRPRMLPPRGPLRKMRRITPKCSPIPPYTLLDKLRPDAQLRFNDYFNTALDLDISSIIRDPAGMELVVVTTQGADTAPENVLGEVGG</sequence>
<evidence type="ECO:0000313" key="3">
    <source>
        <dbReference type="Proteomes" id="UP000193144"/>
    </source>
</evidence>